<organism evidence="8 9">
    <name type="scientific">Pseudofrankia inefficax (strain DSM 45817 / CECT 9037 / DDB 130130 / EuI1c)</name>
    <name type="common">Frankia inefficax</name>
    <dbReference type="NCBI Taxonomy" id="298654"/>
    <lineage>
        <taxon>Bacteria</taxon>
        <taxon>Bacillati</taxon>
        <taxon>Actinomycetota</taxon>
        <taxon>Actinomycetes</taxon>
        <taxon>Frankiales</taxon>
        <taxon>Frankiaceae</taxon>
        <taxon>Pseudofrankia</taxon>
    </lineage>
</organism>
<dbReference type="InterPro" id="IPR012675">
    <property type="entry name" value="Beta-grasp_dom_sf"/>
</dbReference>
<dbReference type="Gene3D" id="3.10.20.30">
    <property type="match status" value="1"/>
</dbReference>
<dbReference type="KEGG" id="fri:FraEuI1c_3227"/>
<evidence type="ECO:0000256" key="5">
    <source>
        <dbReference type="ARBA" id="ARBA00023014"/>
    </source>
</evidence>
<keyword evidence="5" id="KW-0411">Iron-sulfur</keyword>
<evidence type="ECO:0000313" key="9">
    <source>
        <dbReference type="Proteomes" id="UP000002484"/>
    </source>
</evidence>
<dbReference type="Proteomes" id="UP000002484">
    <property type="component" value="Chromosome"/>
</dbReference>
<comment type="cofactor">
    <cofactor evidence="6">
        <name>[2Fe-2S] cluster</name>
        <dbReference type="ChEBI" id="CHEBI:190135"/>
    </cofactor>
</comment>
<dbReference type="eggNOG" id="COG0633">
    <property type="taxonomic scope" value="Bacteria"/>
</dbReference>
<dbReference type="RefSeq" id="WP_013424358.1">
    <property type="nucleotide sequence ID" value="NC_014666.1"/>
</dbReference>
<dbReference type="InterPro" id="IPR036010">
    <property type="entry name" value="2Fe-2S_ferredoxin-like_sf"/>
</dbReference>
<dbReference type="GO" id="GO:0051537">
    <property type="term" value="F:2 iron, 2 sulfur cluster binding"/>
    <property type="evidence" value="ECO:0007669"/>
    <property type="project" value="UniProtKB-KW"/>
</dbReference>
<dbReference type="HOGENOM" id="CLU_082632_5_1_11"/>
<gene>
    <name evidence="8" type="ordered locus">FraEuI1c_3227</name>
</gene>
<reference evidence="8 9" key="1">
    <citation type="submission" date="2010-10" db="EMBL/GenBank/DDBJ databases">
        <title>Complete sequence of Frankia sp. EuI1c.</title>
        <authorList>
            <consortium name="US DOE Joint Genome Institute"/>
            <person name="Lucas S."/>
            <person name="Copeland A."/>
            <person name="Lapidus A."/>
            <person name="Cheng J.-F."/>
            <person name="Bruce D."/>
            <person name="Goodwin L."/>
            <person name="Pitluck S."/>
            <person name="Chertkov O."/>
            <person name="Detter J.C."/>
            <person name="Han C."/>
            <person name="Tapia R."/>
            <person name="Land M."/>
            <person name="Hauser L."/>
            <person name="Jeffries C."/>
            <person name="Kyrpides N."/>
            <person name="Ivanova N."/>
            <person name="Mikhailova N."/>
            <person name="Beauchemin N."/>
            <person name="Sen A."/>
            <person name="Sur S.A."/>
            <person name="Gtari M."/>
            <person name="Wall L."/>
            <person name="Tisa L."/>
            <person name="Woyke T."/>
        </authorList>
    </citation>
    <scope>NUCLEOTIDE SEQUENCE [LARGE SCALE GENOMIC DNA]</scope>
    <source>
        <strain evidence="9">DSM 45817 / CECT 9037 / EuI1c</strain>
    </source>
</reference>
<dbReference type="CDD" id="cd00207">
    <property type="entry name" value="fer2"/>
    <property type="match status" value="1"/>
</dbReference>
<keyword evidence="9" id="KW-1185">Reference proteome</keyword>
<dbReference type="STRING" id="298654.FraEuI1c_3227"/>
<evidence type="ECO:0000259" key="7">
    <source>
        <dbReference type="PROSITE" id="PS51085"/>
    </source>
</evidence>
<proteinExistence type="inferred from homology"/>
<comment type="similarity">
    <text evidence="1">Belongs to the adrenodoxin/putidaredoxin family.</text>
</comment>
<accession>E3IU47</accession>
<evidence type="ECO:0000313" key="8">
    <source>
        <dbReference type="EMBL" id="ADP81240.1"/>
    </source>
</evidence>
<keyword evidence="4" id="KW-0408">Iron</keyword>
<keyword evidence="3" id="KW-0479">Metal-binding</keyword>
<dbReference type="PANTHER" id="PTHR23426:SF65">
    <property type="entry name" value="FERREDOXIN-2, MITOCHONDRIAL"/>
    <property type="match status" value="1"/>
</dbReference>
<sequence>MSIKVTFRLADGSARVVVAEPGTSVMRVAVENGVPGIVGECGGEMSCATCHVHVDPDLAFRSMSADEEDMLEAVDDRLPTSRLGCQLILRDELGEIAVTVPS</sequence>
<dbReference type="InParanoid" id="E3IU47"/>
<evidence type="ECO:0000256" key="2">
    <source>
        <dbReference type="ARBA" id="ARBA00022714"/>
    </source>
</evidence>
<dbReference type="OrthoDB" id="9799640at2"/>
<dbReference type="GO" id="GO:0140647">
    <property type="term" value="P:P450-containing electron transport chain"/>
    <property type="evidence" value="ECO:0007669"/>
    <property type="project" value="InterPro"/>
</dbReference>
<dbReference type="GO" id="GO:0009055">
    <property type="term" value="F:electron transfer activity"/>
    <property type="evidence" value="ECO:0007669"/>
    <property type="project" value="TreeGrafter"/>
</dbReference>
<dbReference type="PANTHER" id="PTHR23426">
    <property type="entry name" value="FERREDOXIN/ADRENODOXIN"/>
    <property type="match status" value="1"/>
</dbReference>
<evidence type="ECO:0000256" key="3">
    <source>
        <dbReference type="ARBA" id="ARBA00022723"/>
    </source>
</evidence>
<protein>
    <submittedName>
        <fullName evidence="8">Ferredoxin</fullName>
    </submittedName>
</protein>
<evidence type="ECO:0000256" key="4">
    <source>
        <dbReference type="ARBA" id="ARBA00023004"/>
    </source>
</evidence>
<dbReference type="GO" id="GO:0046872">
    <property type="term" value="F:metal ion binding"/>
    <property type="evidence" value="ECO:0007669"/>
    <property type="project" value="UniProtKB-KW"/>
</dbReference>
<evidence type="ECO:0000256" key="1">
    <source>
        <dbReference type="ARBA" id="ARBA00010914"/>
    </source>
</evidence>
<evidence type="ECO:0000256" key="6">
    <source>
        <dbReference type="ARBA" id="ARBA00034078"/>
    </source>
</evidence>
<dbReference type="Pfam" id="PF00111">
    <property type="entry name" value="Fer2"/>
    <property type="match status" value="1"/>
</dbReference>
<keyword evidence="2" id="KW-0001">2Fe-2S</keyword>
<dbReference type="PROSITE" id="PS51085">
    <property type="entry name" value="2FE2S_FER_2"/>
    <property type="match status" value="1"/>
</dbReference>
<name>E3IU47_PSEI1</name>
<dbReference type="AlphaFoldDB" id="E3IU47"/>
<dbReference type="InterPro" id="IPR001055">
    <property type="entry name" value="Adrenodoxin-like"/>
</dbReference>
<dbReference type="InterPro" id="IPR001041">
    <property type="entry name" value="2Fe-2S_ferredoxin-type"/>
</dbReference>
<dbReference type="SUPFAM" id="SSF54292">
    <property type="entry name" value="2Fe-2S ferredoxin-like"/>
    <property type="match status" value="1"/>
</dbReference>
<dbReference type="EMBL" id="CP002299">
    <property type="protein sequence ID" value="ADP81240.1"/>
    <property type="molecule type" value="Genomic_DNA"/>
</dbReference>
<feature type="domain" description="2Fe-2S ferredoxin-type" evidence="7">
    <location>
        <begin position="3"/>
        <end position="102"/>
    </location>
</feature>